<evidence type="ECO:0000256" key="6">
    <source>
        <dbReference type="ARBA" id="ARBA00009320"/>
    </source>
</evidence>
<dbReference type="InterPro" id="IPR033939">
    <property type="entry name" value="BCAT_family"/>
</dbReference>
<dbReference type="FunFam" id="3.20.10.10:FF:000002">
    <property type="entry name" value="D-alanine aminotransferase"/>
    <property type="match status" value="1"/>
</dbReference>
<proteinExistence type="inferred from homology"/>
<sequence>MPQAPTPYAYFQKEFVPLAEAKIGIMTHAFLYGTAVFEGIRGNWNDKEQQLYLFRLNEHYDRLRKSCRIVKIDLPYSGEELHSISTRLVEMCGYREDVYVRPIAYKSSEVIGVRLHDLEDDFLIFVAPFGPYLDIEKGARCCTSSWRRVEDTAIPARAKINGIYVNSALAKTEAMLNGFDEAIMLDERGHVSEGSGENIFIVEGDRLVTPPPASNILVGITRDTVITLARQELGMETVERDIDRSEVYAADECFMTGTAAHVTPVVELDHRPIGSGG</sequence>
<dbReference type="PANTHER" id="PTHR42743">
    <property type="entry name" value="AMINO-ACID AMINOTRANSFERASE"/>
    <property type="match status" value="1"/>
</dbReference>
<comment type="pathway">
    <text evidence="5">Amino-acid biosynthesis; L-leucine biosynthesis; L-leucine from 3-methyl-2-oxobutanoate: step 4/4.</text>
</comment>
<gene>
    <name evidence="16" type="ORF">LCGC14_2496930</name>
</gene>
<dbReference type="UniPathway" id="UPA00049">
    <property type="reaction ID" value="UER00062"/>
</dbReference>
<dbReference type="SUPFAM" id="SSF56752">
    <property type="entry name" value="D-aminoacid aminotransferase-like PLP-dependent enzymes"/>
    <property type="match status" value="1"/>
</dbReference>
<dbReference type="PROSITE" id="PS00770">
    <property type="entry name" value="AA_TRANSFER_CLASS_4"/>
    <property type="match status" value="1"/>
</dbReference>
<dbReference type="NCBIfam" id="TIGR01122">
    <property type="entry name" value="ilvE_I"/>
    <property type="match status" value="1"/>
</dbReference>
<organism evidence="16">
    <name type="scientific">marine sediment metagenome</name>
    <dbReference type="NCBI Taxonomy" id="412755"/>
    <lineage>
        <taxon>unclassified sequences</taxon>
        <taxon>metagenomes</taxon>
        <taxon>ecological metagenomes</taxon>
    </lineage>
</organism>
<dbReference type="InterPro" id="IPR001544">
    <property type="entry name" value="Aminotrans_IV"/>
</dbReference>
<dbReference type="GO" id="GO:0004084">
    <property type="term" value="F:branched-chain-amino-acid transaminase activity"/>
    <property type="evidence" value="ECO:0007669"/>
    <property type="project" value="UniProtKB-EC"/>
</dbReference>
<evidence type="ECO:0000256" key="11">
    <source>
        <dbReference type="ARBA" id="ARBA00022898"/>
    </source>
</evidence>
<dbReference type="AlphaFoldDB" id="A0A0F9B3W2"/>
<keyword evidence="11" id="KW-0663">Pyridoxal phosphate</keyword>
<dbReference type="GO" id="GO:0009099">
    <property type="term" value="P:L-valine biosynthetic process"/>
    <property type="evidence" value="ECO:0007669"/>
    <property type="project" value="UniProtKB-UniPathway"/>
</dbReference>
<comment type="catalytic activity">
    <reaction evidence="14">
        <text>L-isoleucine + 2-oxoglutarate = (S)-3-methyl-2-oxopentanoate + L-glutamate</text>
        <dbReference type="Rhea" id="RHEA:24801"/>
        <dbReference type="ChEBI" id="CHEBI:16810"/>
        <dbReference type="ChEBI" id="CHEBI:29985"/>
        <dbReference type="ChEBI" id="CHEBI:35146"/>
        <dbReference type="ChEBI" id="CHEBI:58045"/>
        <dbReference type="EC" id="2.6.1.42"/>
    </reaction>
</comment>
<comment type="function">
    <text evidence="2">Acts on leucine, isoleucine and valine.</text>
</comment>
<reference evidence="16" key="1">
    <citation type="journal article" date="2015" name="Nature">
        <title>Complex archaea that bridge the gap between prokaryotes and eukaryotes.</title>
        <authorList>
            <person name="Spang A."/>
            <person name="Saw J.H."/>
            <person name="Jorgensen S.L."/>
            <person name="Zaremba-Niedzwiedzka K."/>
            <person name="Martijn J."/>
            <person name="Lind A.E."/>
            <person name="van Eijk R."/>
            <person name="Schleper C."/>
            <person name="Guy L."/>
            <person name="Ettema T.J."/>
        </authorList>
    </citation>
    <scope>NUCLEOTIDE SEQUENCE</scope>
</reference>
<protein>
    <recommendedName>
        <fullName evidence="7">branched-chain-amino-acid transaminase</fullName>
        <ecNumber evidence="7">2.6.1.42</ecNumber>
    </recommendedName>
</protein>
<keyword evidence="10" id="KW-0808">Transferase</keyword>
<dbReference type="UniPathway" id="UPA00047">
    <property type="reaction ID" value="UER00058"/>
</dbReference>
<evidence type="ECO:0000256" key="14">
    <source>
        <dbReference type="ARBA" id="ARBA00048798"/>
    </source>
</evidence>
<comment type="caution">
    <text evidence="16">The sequence shown here is derived from an EMBL/GenBank/DDBJ whole genome shotgun (WGS) entry which is preliminary data.</text>
</comment>
<evidence type="ECO:0000256" key="3">
    <source>
        <dbReference type="ARBA" id="ARBA00004824"/>
    </source>
</evidence>
<evidence type="ECO:0000256" key="5">
    <source>
        <dbReference type="ARBA" id="ARBA00005072"/>
    </source>
</evidence>
<evidence type="ECO:0000256" key="15">
    <source>
        <dbReference type="ARBA" id="ARBA00049229"/>
    </source>
</evidence>
<accession>A0A0F9B3W2</accession>
<dbReference type="Gene3D" id="3.30.470.10">
    <property type="match status" value="1"/>
</dbReference>
<keyword evidence="8" id="KW-0032">Aminotransferase</keyword>
<evidence type="ECO:0000256" key="7">
    <source>
        <dbReference type="ARBA" id="ARBA00013053"/>
    </source>
</evidence>
<dbReference type="GO" id="GO:0009097">
    <property type="term" value="P:isoleucine biosynthetic process"/>
    <property type="evidence" value="ECO:0007669"/>
    <property type="project" value="UniProtKB-UniPathway"/>
</dbReference>
<dbReference type="InterPro" id="IPR018300">
    <property type="entry name" value="Aminotrans_IV_CS"/>
</dbReference>
<evidence type="ECO:0000256" key="12">
    <source>
        <dbReference type="ARBA" id="ARBA00023304"/>
    </source>
</evidence>
<dbReference type="Gene3D" id="3.20.10.10">
    <property type="entry name" value="D-amino Acid Aminotransferase, subunit A, domain 2"/>
    <property type="match status" value="1"/>
</dbReference>
<evidence type="ECO:0000256" key="8">
    <source>
        <dbReference type="ARBA" id="ARBA00022576"/>
    </source>
</evidence>
<comment type="pathway">
    <text evidence="4">Amino-acid biosynthesis; L-valine biosynthesis; L-valine from pyruvate: step 4/4.</text>
</comment>
<dbReference type="CDD" id="cd01557">
    <property type="entry name" value="BCAT_beta_family"/>
    <property type="match status" value="1"/>
</dbReference>
<keyword evidence="9" id="KW-0028">Amino-acid biosynthesis</keyword>
<comment type="similarity">
    <text evidence="6">Belongs to the class-IV pyridoxal-phosphate-dependent aminotransferase family.</text>
</comment>
<comment type="catalytic activity">
    <reaction evidence="15">
        <text>L-leucine + 2-oxoglutarate = 4-methyl-2-oxopentanoate + L-glutamate</text>
        <dbReference type="Rhea" id="RHEA:18321"/>
        <dbReference type="ChEBI" id="CHEBI:16810"/>
        <dbReference type="ChEBI" id="CHEBI:17865"/>
        <dbReference type="ChEBI" id="CHEBI:29985"/>
        <dbReference type="ChEBI" id="CHEBI:57427"/>
        <dbReference type="EC" id="2.6.1.42"/>
    </reaction>
</comment>
<evidence type="ECO:0000313" key="16">
    <source>
        <dbReference type="EMBL" id="KKL16305.1"/>
    </source>
</evidence>
<evidence type="ECO:0000256" key="10">
    <source>
        <dbReference type="ARBA" id="ARBA00022679"/>
    </source>
</evidence>
<evidence type="ECO:0000256" key="1">
    <source>
        <dbReference type="ARBA" id="ARBA00001933"/>
    </source>
</evidence>
<name>A0A0F9B3W2_9ZZZZ</name>
<evidence type="ECO:0000256" key="9">
    <source>
        <dbReference type="ARBA" id="ARBA00022605"/>
    </source>
</evidence>
<comment type="catalytic activity">
    <reaction evidence="13">
        <text>L-valine + 2-oxoglutarate = 3-methyl-2-oxobutanoate + L-glutamate</text>
        <dbReference type="Rhea" id="RHEA:24813"/>
        <dbReference type="ChEBI" id="CHEBI:11851"/>
        <dbReference type="ChEBI" id="CHEBI:16810"/>
        <dbReference type="ChEBI" id="CHEBI:29985"/>
        <dbReference type="ChEBI" id="CHEBI:57762"/>
        <dbReference type="EC" id="2.6.1.42"/>
    </reaction>
</comment>
<keyword evidence="12" id="KW-0100">Branched-chain amino acid biosynthesis</keyword>
<dbReference type="InterPro" id="IPR005785">
    <property type="entry name" value="B_amino_transI"/>
</dbReference>
<dbReference type="InterPro" id="IPR043132">
    <property type="entry name" value="BCAT-like_C"/>
</dbReference>
<dbReference type="PANTHER" id="PTHR42743:SF4">
    <property type="entry name" value="BRANCHED-CHAIN-AMINO-ACID AMINOTRANSFERASE-RELATED"/>
    <property type="match status" value="1"/>
</dbReference>
<dbReference type="EC" id="2.6.1.42" evidence="7"/>
<evidence type="ECO:0000256" key="2">
    <source>
        <dbReference type="ARBA" id="ARBA00003109"/>
    </source>
</evidence>
<evidence type="ECO:0000256" key="13">
    <source>
        <dbReference type="ARBA" id="ARBA00048212"/>
    </source>
</evidence>
<dbReference type="GO" id="GO:0009098">
    <property type="term" value="P:L-leucine biosynthetic process"/>
    <property type="evidence" value="ECO:0007669"/>
    <property type="project" value="UniProtKB-UniPathway"/>
</dbReference>
<dbReference type="InterPro" id="IPR036038">
    <property type="entry name" value="Aminotransferase-like"/>
</dbReference>
<dbReference type="EMBL" id="LAZR01039716">
    <property type="protein sequence ID" value="KKL16305.1"/>
    <property type="molecule type" value="Genomic_DNA"/>
</dbReference>
<dbReference type="InterPro" id="IPR050571">
    <property type="entry name" value="Class-IV_PLP-Dep_Aminotrnsfr"/>
</dbReference>
<dbReference type="Pfam" id="PF01063">
    <property type="entry name" value="Aminotran_4"/>
    <property type="match status" value="1"/>
</dbReference>
<dbReference type="NCBIfam" id="NF005146">
    <property type="entry name" value="PRK06606.1"/>
    <property type="match status" value="1"/>
</dbReference>
<dbReference type="InterPro" id="IPR043131">
    <property type="entry name" value="BCAT-like_N"/>
</dbReference>
<dbReference type="UniPathway" id="UPA00048">
    <property type="reaction ID" value="UER00073"/>
</dbReference>
<comment type="cofactor">
    <cofactor evidence="1">
        <name>pyridoxal 5'-phosphate</name>
        <dbReference type="ChEBI" id="CHEBI:597326"/>
    </cofactor>
</comment>
<feature type="non-terminal residue" evidence="16">
    <location>
        <position position="277"/>
    </location>
</feature>
<comment type="pathway">
    <text evidence="3">Amino-acid biosynthesis; L-isoleucine biosynthesis; L-isoleucine from 2-oxobutanoate: step 4/4.</text>
</comment>
<evidence type="ECO:0000256" key="4">
    <source>
        <dbReference type="ARBA" id="ARBA00004931"/>
    </source>
</evidence>